<dbReference type="Proteomes" id="UP000320876">
    <property type="component" value="Unassembled WGS sequence"/>
</dbReference>
<dbReference type="InterPro" id="IPR045057">
    <property type="entry name" value="Gcn5-rel_NAT"/>
</dbReference>
<evidence type="ECO:0000313" key="3">
    <source>
        <dbReference type="Proteomes" id="UP000320876"/>
    </source>
</evidence>
<evidence type="ECO:0000259" key="1">
    <source>
        <dbReference type="PROSITE" id="PS51729"/>
    </source>
</evidence>
<comment type="caution">
    <text evidence="2">The sequence shown here is derived from an EMBL/GenBank/DDBJ whole genome shotgun (WGS) entry which is preliminary data.</text>
</comment>
<protein>
    <recommendedName>
        <fullName evidence="1">N-acetyltransferase domain-containing protein</fullName>
    </recommendedName>
</protein>
<dbReference type="InterPro" id="IPR031165">
    <property type="entry name" value="GNAT_YJDJ"/>
</dbReference>
<dbReference type="CDD" id="cd04301">
    <property type="entry name" value="NAT_SF"/>
    <property type="match status" value="1"/>
</dbReference>
<dbReference type="OrthoDB" id="5405911at2"/>
<name>A0A542DLJ1_AMYCI</name>
<reference evidence="2 3" key="1">
    <citation type="submission" date="2019-06" db="EMBL/GenBank/DDBJ databases">
        <title>Sequencing the genomes of 1000 actinobacteria strains.</title>
        <authorList>
            <person name="Klenk H.-P."/>
        </authorList>
    </citation>
    <scope>NUCLEOTIDE SEQUENCE [LARGE SCALE GENOMIC DNA]</scope>
    <source>
        <strain evidence="2 3">DSM 45679</strain>
    </source>
</reference>
<dbReference type="EMBL" id="VFML01000001">
    <property type="protein sequence ID" value="TQJ03948.1"/>
    <property type="molecule type" value="Genomic_DNA"/>
</dbReference>
<proteinExistence type="predicted"/>
<keyword evidence="3" id="KW-1185">Reference proteome</keyword>
<evidence type="ECO:0000313" key="2">
    <source>
        <dbReference type="EMBL" id="TQJ03948.1"/>
    </source>
</evidence>
<dbReference type="SUPFAM" id="SSF55729">
    <property type="entry name" value="Acyl-CoA N-acyltransferases (Nat)"/>
    <property type="match status" value="1"/>
</dbReference>
<sequence>MSESEGEIQVTDNPDRSRFELHIGTELVGHAAYRREPGLLVFTHTEVDPERRGQGLAGRLTSASLDAARAEGSRVRAVCPYVADYINKHPEYKDLLET</sequence>
<dbReference type="PANTHER" id="PTHR31435">
    <property type="entry name" value="PROTEIN NATD1"/>
    <property type="match status" value="1"/>
</dbReference>
<dbReference type="Pfam" id="PF14542">
    <property type="entry name" value="Acetyltransf_CG"/>
    <property type="match status" value="1"/>
</dbReference>
<dbReference type="InterPro" id="IPR016181">
    <property type="entry name" value="Acyl_CoA_acyltransferase"/>
</dbReference>
<organism evidence="2 3">
    <name type="scientific">Amycolatopsis cihanbeyliensis</name>
    <dbReference type="NCBI Taxonomy" id="1128664"/>
    <lineage>
        <taxon>Bacteria</taxon>
        <taxon>Bacillati</taxon>
        <taxon>Actinomycetota</taxon>
        <taxon>Actinomycetes</taxon>
        <taxon>Pseudonocardiales</taxon>
        <taxon>Pseudonocardiaceae</taxon>
        <taxon>Amycolatopsis</taxon>
    </lineage>
</organism>
<accession>A0A542DLJ1</accession>
<feature type="domain" description="N-acetyltransferase" evidence="1">
    <location>
        <begin position="11"/>
        <end position="97"/>
    </location>
</feature>
<dbReference type="PROSITE" id="PS51729">
    <property type="entry name" value="GNAT_YJDJ"/>
    <property type="match status" value="1"/>
</dbReference>
<dbReference type="RefSeq" id="WP_141999699.1">
    <property type="nucleotide sequence ID" value="NZ_VFML01000001.1"/>
</dbReference>
<dbReference type="AlphaFoldDB" id="A0A542DLJ1"/>
<dbReference type="PANTHER" id="PTHR31435:SF10">
    <property type="entry name" value="BSR4717 PROTEIN"/>
    <property type="match status" value="1"/>
</dbReference>
<gene>
    <name evidence="2" type="ORF">FB471_3724</name>
</gene>
<dbReference type="Gene3D" id="3.40.630.30">
    <property type="match status" value="1"/>
</dbReference>